<dbReference type="SUPFAM" id="SSF54495">
    <property type="entry name" value="UBC-like"/>
    <property type="match status" value="1"/>
</dbReference>
<dbReference type="PANTHER" id="PTHR24068">
    <property type="entry name" value="UBIQUITIN-CONJUGATING ENZYME E2"/>
    <property type="match status" value="1"/>
</dbReference>
<dbReference type="AlphaFoldDB" id="A0A6B2LQ91"/>
<dbReference type="InterPro" id="IPR000608">
    <property type="entry name" value="UBC"/>
</dbReference>
<evidence type="ECO:0000313" key="2">
    <source>
        <dbReference type="EMBL" id="NDV38878.1"/>
    </source>
</evidence>
<dbReference type="EMBL" id="GIBP01009909">
    <property type="protein sequence ID" value="NDV38878.1"/>
    <property type="molecule type" value="Transcribed_RNA"/>
</dbReference>
<protein>
    <recommendedName>
        <fullName evidence="1">UBC core domain-containing protein</fullName>
    </recommendedName>
</protein>
<evidence type="ECO:0000259" key="1">
    <source>
        <dbReference type="PROSITE" id="PS50127"/>
    </source>
</evidence>
<proteinExistence type="predicted"/>
<dbReference type="PROSITE" id="PS50127">
    <property type="entry name" value="UBC_2"/>
    <property type="match status" value="1"/>
</dbReference>
<dbReference type="InterPro" id="IPR016135">
    <property type="entry name" value="UBQ-conjugating_enzyme/RWD"/>
</dbReference>
<accession>A0A6B2LQ91</accession>
<dbReference type="SMART" id="SM00212">
    <property type="entry name" value="UBCc"/>
    <property type="match status" value="1"/>
</dbReference>
<organism evidence="2">
    <name type="scientific">Arcella intermedia</name>
    <dbReference type="NCBI Taxonomy" id="1963864"/>
    <lineage>
        <taxon>Eukaryota</taxon>
        <taxon>Amoebozoa</taxon>
        <taxon>Tubulinea</taxon>
        <taxon>Elardia</taxon>
        <taxon>Arcellinida</taxon>
        <taxon>Sphaerothecina</taxon>
        <taxon>Arcellidae</taxon>
        <taxon>Arcella</taxon>
    </lineage>
</organism>
<reference evidence="2" key="1">
    <citation type="journal article" date="2020" name="J. Eukaryot. Microbiol.">
        <title>De novo Sequencing, Assembly and Annotation of the Transcriptome for the Free-Living Testate Amoeba Arcella intermedia.</title>
        <authorList>
            <person name="Ribeiro G.M."/>
            <person name="Porfirio-Sousa A.L."/>
            <person name="Maurer-Alcala X.X."/>
            <person name="Katz L.A."/>
            <person name="Lahr D.J.G."/>
        </authorList>
    </citation>
    <scope>NUCLEOTIDE SEQUENCE</scope>
</reference>
<dbReference type="Gene3D" id="3.10.110.10">
    <property type="entry name" value="Ubiquitin Conjugating Enzyme"/>
    <property type="match status" value="1"/>
</dbReference>
<sequence length="97" mass="11293">MDVRFPDDYPFKPPKFTFQTKIYHPNISSRTGAISLHLLCCHWSPALTVAKCLMSIRELLDDPNPEEPLVPEIAKLFKTDREAYNRIAREWVVKYAT</sequence>
<feature type="domain" description="UBC core" evidence="1">
    <location>
        <begin position="1"/>
        <end position="97"/>
    </location>
</feature>
<dbReference type="Pfam" id="PF00179">
    <property type="entry name" value="UQ_con"/>
    <property type="match status" value="1"/>
</dbReference>
<name>A0A6B2LQ91_9EUKA</name>